<accession>A0A562Q869</accession>
<sequence>MTQLTSTLIFAFAIFCGWLVFDIVKHRKLTLENVMSSLVVAVIAGIVWWLMELFF</sequence>
<comment type="caution">
    <text evidence="2">The sequence shown here is derived from an EMBL/GenBank/DDBJ whole genome shotgun (WGS) entry which is preliminary data.</text>
</comment>
<evidence type="ECO:0000313" key="3">
    <source>
        <dbReference type="Proteomes" id="UP000315711"/>
    </source>
</evidence>
<dbReference type="Proteomes" id="UP000315711">
    <property type="component" value="Unassembled WGS sequence"/>
</dbReference>
<feature type="transmembrane region" description="Helical" evidence="1">
    <location>
        <begin position="6"/>
        <end position="24"/>
    </location>
</feature>
<protein>
    <submittedName>
        <fullName evidence="2">Uncharacterized protein</fullName>
    </submittedName>
</protein>
<feature type="transmembrane region" description="Helical" evidence="1">
    <location>
        <begin position="31"/>
        <end position="51"/>
    </location>
</feature>
<keyword evidence="3" id="KW-1185">Reference proteome</keyword>
<gene>
    <name evidence="2" type="ORF">IQ10_03562</name>
</gene>
<dbReference type="EMBL" id="VLKZ01000015">
    <property type="protein sequence ID" value="TWI52955.1"/>
    <property type="molecule type" value="Genomic_DNA"/>
</dbReference>
<evidence type="ECO:0000313" key="2">
    <source>
        <dbReference type="EMBL" id="TWI52955.1"/>
    </source>
</evidence>
<dbReference type="AlphaFoldDB" id="A0A562Q869"/>
<keyword evidence="1" id="KW-1133">Transmembrane helix</keyword>
<name>A0A562Q869_9BACI</name>
<organism evidence="2 3">
    <name type="scientific">Halalkalibacter nanhaiisediminis</name>
    <dbReference type="NCBI Taxonomy" id="688079"/>
    <lineage>
        <taxon>Bacteria</taxon>
        <taxon>Bacillati</taxon>
        <taxon>Bacillota</taxon>
        <taxon>Bacilli</taxon>
        <taxon>Bacillales</taxon>
        <taxon>Bacillaceae</taxon>
        <taxon>Halalkalibacter</taxon>
    </lineage>
</organism>
<evidence type="ECO:0000256" key="1">
    <source>
        <dbReference type="SAM" id="Phobius"/>
    </source>
</evidence>
<keyword evidence="1" id="KW-0472">Membrane</keyword>
<reference evidence="2 3" key="1">
    <citation type="journal article" date="2015" name="Stand. Genomic Sci.">
        <title>Genomic Encyclopedia of Bacterial and Archaeal Type Strains, Phase III: the genomes of soil and plant-associated and newly described type strains.</title>
        <authorList>
            <person name="Whitman W.B."/>
            <person name="Woyke T."/>
            <person name="Klenk H.P."/>
            <person name="Zhou Y."/>
            <person name="Lilburn T.G."/>
            <person name="Beck B.J."/>
            <person name="De Vos P."/>
            <person name="Vandamme P."/>
            <person name="Eisen J.A."/>
            <person name="Garrity G."/>
            <person name="Hugenholtz P."/>
            <person name="Kyrpides N.C."/>
        </authorList>
    </citation>
    <scope>NUCLEOTIDE SEQUENCE [LARGE SCALE GENOMIC DNA]</scope>
    <source>
        <strain evidence="2 3">CGMCC 1.10116</strain>
    </source>
</reference>
<keyword evidence="1" id="KW-0812">Transmembrane</keyword>
<proteinExistence type="predicted"/>
<dbReference type="RefSeq" id="WP_199757450.1">
    <property type="nucleotide sequence ID" value="NZ_VLKZ01000015.1"/>
</dbReference>